<dbReference type="EMBL" id="JAHLFV010000233">
    <property type="protein sequence ID" value="MBU3850937.1"/>
    <property type="molecule type" value="Genomic_DNA"/>
</dbReference>
<accession>A0A9E2NZS1</accession>
<proteinExistence type="predicted"/>
<dbReference type="Proteomes" id="UP000823914">
    <property type="component" value="Unassembled WGS sequence"/>
</dbReference>
<reference evidence="1" key="2">
    <citation type="submission" date="2021-04" db="EMBL/GenBank/DDBJ databases">
        <authorList>
            <person name="Gilroy R."/>
        </authorList>
    </citation>
    <scope>NUCLEOTIDE SEQUENCE</scope>
    <source>
        <strain evidence="1">Gambia15-2214</strain>
    </source>
</reference>
<feature type="non-terminal residue" evidence="1">
    <location>
        <position position="336"/>
    </location>
</feature>
<organism evidence="1 2">
    <name type="scientific">Candidatus Treponema excrementipullorum</name>
    <dbReference type="NCBI Taxonomy" id="2838768"/>
    <lineage>
        <taxon>Bacteria</taxon>
        <taxon>Pseudomonadati</taxon>
        <taxon>Spirochaetota</taxon>
        <taxon>Spirochaetia</taxon>
        <taxon>Spirochaetales</taxon>
        <taxon>Treponemataceae</taxon>
        <taxon>Treponema</taxon>
    </lineage>
</organism>
<gene>
    <name evidence="1" type="ORF">IAA16_10255</name>
</gene>
<comment type="caution">
    <text evidence="1">The sequence shown here is derived from an EMBL/GenBank/DDBJ whole genome shotgun (WGS) entry which is preliminary data.</text>
</comment>
<name>A0A9E2NZS1_9SPIR</name>
<reference evidence="1" key="1">
    <citation type="journal article" date="2021" name="PeerJ">
        <title>Extensive microbial diversity within the chicken gut microbiome revealed by metagenomics and culture.</title>
        <authorList>
            <person name="Gilroy R."/>
            <person name="Ravi A."/>
            <person name="Getino M."/>
            <person name="Pursley I."/>
            <person name="Horton D.L."/>
            <person name="Alikhan N.F."/>
            <person name="Baker D."/>
            <person name="Gharbi K."/>
            <person name="Hall N."/>
            <person name="Watson M."/>
            <person name="Adriaenssens E.M."/>
            <person name="Foster-Nyarko E."/>
            <person name="Jarju S."/>
            <person name="Secka A."/>
            <person name="Antonio M."/>
            <person name="Oren A."/>
            <person name="Chaudhuri R.R."/>
            <person name="La Ragione R."/>
            <person name="Hildebrand F."/>
            <person name="Pallen M.J."/>
        </authorList>
    </citation>
    <scope>NUCLEOTIDE SEQUENCE</scope>
    <source>
        <strain evidence="1">Gambia15-2214</strain>
    </source>
</reference>
<sequence>MKRNCVCTLFWLLLVFSAIGQPYPFSEIQKLFSRTHKLMYARELRLNDQHSRYYLAYFIYSYGGIVRPREEMPHVEIIKEEAGQFTEVDYLGRVKERFSELEVAWEEENGEMRQTVFFNSYEGSHFYQQLDAYKQKNCLVFIADIDADGNEEILSFGIDPFNYSSVARLYIRKYIQGEWKTVFNEPFFGIFIWNHNFAESLDNGPSAVYSDAFIKDWEKNKEEARADEWFTPKVFPYDFVEYKGKTGLRIIFYDRDDYGRYPKRYYAQFWVYDEETQQYELVEDIYNEFEELTPPDGLIFAEARADLFWGSKTDFSKLNGRLTDEDLEDLDKVQLR</sequence>
<evidence type="ECO:0000313" key="2">
    <source>
        <dbReference type="Proteomes" id="UP000823914"/>
    </source>
</evidence>
<dbReference type="AlphaFoldDB" id="A0A9E2NZS1"/>
<protein>
    <submittedName>
        <fullName evidence="1">Uncharacterized protein</fullName>
    </submittedName>
</protein>
<evidence type="ECO:0000313" key="1">
    <source>
        <dbReference type="EMBL" id="MBU3850937.1"/>
    </source>
</evidence>